<organism evidence="2 3">
    <name type="scientific">Ceratodon purpureus</name>
    <name type="common">Fire moss</name>
    <name type="synonym">Dicranum purpureum</name>
    <dbReference type="NCBI Taxonomy" id="3225"/>
    <lineage>
        <taxon>Eukaryota</taxon>
        <taxon>Viridiplantae</taxon>
        <taxon>Streptophyta</taxon>
        <taxon>Embryophyta</taxon>
        <taxon>Bryophyta</taxon>
        <taxon>Bryophytina</taxon>
        <taxon>Bryopsida</taxon>
        <taxon>Dicranidae</taxon>
        <taxon>Pseudoditrichales</taxon>
        <taxon>Ditrichaceae</taxon>
        <taxon>Ceratodon</taxon>
    </lineage>
</organism>
<gene>
    <name evidence="2" type="ORF">KC19_11G001000</name>
</gene>
<protein>
    <submittedName>
        <fullName evidence="2">Uncharacterized protein</fullName>
    </submittedName>
</protein>
<dbReference type="Proteomes" id="UP000822688">
    <property type="component" value="Chromosome 11"/>
</dbReference>
<reference evidence="2 3" key="1">
    <citation type="submission" date="2020-06" db="EMBL/GenBank/DDBJ databases">
        <title>WGS assembly of Ceratodon purpureus strain R40.</title>
        <authorList>
            <person name="Carey S.B."/>
            <person name="Jenkins J."/>
            <person name="Shu S."/>
            <person name="Lovell J.T."/>
            <person name="Sreedasyam A."/>
            <person name="Maumus F."/>
            <person name="Tiley G.P."/>
            <person name="Fernandez-Pozo N."/>
            <person name="Barry K."/>
            <person name="Chen C."/>
            <person name="Wang M."/>
            <person name="Lipzen A."/>
            <person name="Daum C."/>
            <person name="Saski C.A."/>
            <person name="Payton A.C."/>
            <person name="Mcbreen J.C."/>
            <person name="Conrad R.E."/>
            <person name="Kollar L.M."/>
            <person name="Olsson S."/>
            <person name="Huttunen S."/>
            <person name="Landis J.B."/>
            <person name="Wickett N.J."/>
            <person name="Johnson M.G."/>
            <person name="Rensing S.A."/>
            <person name="Grimwood J."/>
            <person name="Schmutz J."/>
            <person name="Mcdaniel S.F."/>
        </authorList>
    </citation>
    <scope>NUCLEOTIDE SEQUENCE [LARGE SCALE GENOMIC DNA]</scope>
    <source>
        <strain evidence="2 3">R40</strain>
    </source>
</reference>
<evidence type="ECO:0000256" key="1">
    <source>
        <dbReference type="SAM" id="MobiDB-lite"/>
    </source>
</evidence>
<feature type="region of interest" description="Disordered" evidence="1">
    <location>
        <begin position="1"/>
        <end position="30"/>
    </location>
</feature>
<keyword evidence="3" id="KW-1185">Reference proteome</keyword>
<evidence type="ECO:0000313" key="2">
    <source>
        <dbReference type="EMBL" id="KAG0555746.1"/>
    </source>
</evidence>
<dbReference type="EMBL" id="CM026432">
    <property type="protein sequence ID" value="KAG0555746.1"/>
    <property type="molecule type" value="Genomic_DNA"/>
</dbReference>
<comment type="caution">
    <text evidence="2">The sequence shown here is derived from an EMBL/GenBank/DDBJ whole genome shotgun (WGS) entry which is preliminary data.</text>
</comment>
<dbReference type="AlphaFoldDB" id="A0A8T0G8W1"/>
<sequence length="101" mass="11316">MGMVGTRLGCTPHHTTPHHTTPAEHGPQGGTRCSWVPSTPTIPLSPSLLPCFYPMLPSGLRHLHPFRFSLFTTIYGSFYSQGMCSIFFCSRFLIWFQLVDS</sequence>
<feature type="compositionally biased region" description="Low complexity" evidence="1">
    <location>
        <begin position="11"/>
        <end position="20"/>
    </location>
</feature>
<evidence type="ECO:0000313" key="3">
    <source>
        <dbReference type="Proteomes" id="UP000822688"/>
    </source>
</evidence>
<accession>A0A8T0G8W1</accession>
<name>A0A8T0G8W1_CERPU</name>
<proteinExistence type="predicted"/>